<protein>
    <submittedName>
        <fullName evidence="2">Uncharacterized protein</fullName>
    </submittedName>
</protein>
<feature type="region of interest" description="Disordered" evidence="1">
    <location>
        <begin position="698"/>
        <end position="768"/>
    </location>
</feature>
<proteinExistence type="predicted"/>
<reference evidence="2" key="1">
    <citation type="submission" date="2013-11" db="EMBL/GenBank/DDBJ databases">
        <title>Genome sequence of the fusiform rust pathogen reveals effectors for host alternation and coevolution with pine.</title>
        <authorList>
            <consortium name="DOE Joint Genome Institute"/>
            <person name="Smith K."/>
            <person name="Pendleton A."/>
            <person name="Kubisiak T."/>
            <person name="Anderson C."/>
            <person name="Salamov A."/>
            <person name="Aerts A."/>
            <person name="Riley R."/>
            <person name="Clum A."/>
            <person name="Lindquist E."/>
            <person name="Ence D."/>
            <person name="Campbell M."/>
            <person name="Kronenberg Z."/>
            <person name="Feau N."/>
            <person name="Dhillon B."/>
            <person name="Hamelin R."/>
            <person name="Burleigh J."/>
            <person name="Smith J."/>
            <person name="Yandell M."/>
            <person name="Nelson C."/>
            <person name="Grigoriev I."/>
            <person name="Davis J."/>
        </authorList>
    </citation>
    <scope>NUCLEOTIDE SEQUENCE</scope>
    <source>
        <strain evidence="2">G11</strain>
    </source>
</reference>
<dbReference type="Proteomes" id="UP000886653">
    <property type="component" value="Unassembled WGS sequence"/>
</dbReference>
<feature type="region of interest" description="Disordered" evidence="1">
    <location>
        <begin position="612"/>
        <end position="650"/>
    </location>
</feature>
<evidence type="ECO:0000313" key="3">
    <source>
        <dbReference type="Proteomes" id="UP000886653"/>
    </source>
</evidence>
<dbReference type="AlphaFoldDB" id="A0A9P6TE99"/>
<evidence type="ECO:0000256" key="1">
    <source>
        <dbReference type="SAM" id="MobiDB-lite"/>
    </source>
</evidence>
<dbReference type="OrthoDB" id="2505357at2759"/>
<keyword evidence="3" id="KW-1185">Reference proteome</keyword>
<name>A0A9P6TE99_9BASI</name>
<dbReference type="EMBL" id="MU167236">
    <property type="protein sequence ID" value="KAG0148540.1"/>
    <property type="molecule type" value="Genomic_DNA"/>
</dbReference>
<feature type="compositionally biased region" description="Polar residues" evidence="1">
    <location>
        <begin position="305"/>
        <end position="314"/>
    </location>
</feature>
<feature type="compositionally biased region" description="Polar residues" evidence="1">
    <location>
        <begin position="699"/>
        <end position="709"/>
    </location>
</feature>
<feature type="region of interest" description="Disordered" evidence="1">
    <location>
        <begin position="562"/>
        <end position="584"/>
    </location>
</feature>
<feature type="compositionally biased region" description="Basic residues" evidence="1">
    <location>
        <begin position="382"/>
        <end position="392"/>
    </location>
</feature>
<accession>A0A9P6TE99</accession>
<organism evidence="2 3">
    <name type="scientific">Cronartium quercuum f. sp. fusiforme G11</name>
    <dbReference type="NCBI Taxonomy" id="708437"/>
    <lineage>
        <taxon>Eukaryota</taxon>
        <taxon>Fungi</taxon>
        <taxon>Dikarya</taxon>
        <taxon>Basidiomycota</taxon>
        <taxon>Pucciniomycotina</taxon>
        <taxon>Pucciniomycetes</taxon>
        <taxon>Pucciniales</taxon>
        <taxon>Coleosporiaceae</taxon>
        <taxon>Cronartium</taxon>
    </lineage>
</organism>
<feature type="compositionally biased region" description="Polar residues" evidence="1">
    <location>
        <begin position="737"/>
        <end position="761"/>
    </location>
</feature>
<comment type="caution">
    <text evidence="2">The sequence shown here is derived from an EMBL/GenBank/DDBJ whole genome shotgun (WGS) entry which is preliminary data.</text>
</comment>
<sequence length="792" mass="87398">MWDSENPKPDKLEEAGINRQRGQKWYLDLLTNIRQLNLNFAPSTINTMANQGPQDLTPALNINLLLLSVSASPHLLRAAQDLVHRVSKRVRNTAMLRAKALHSLKPKSNNQVRITLHVLVLLPQSMTFSVEAAAYLDQLRTIPEISLRIHPIVTLHQSAYGQTLFRALHTGQLGEIAHTLSQAAVVFPLESSDQPVGMLGLVEAFLDVMAQLLCSHLALSNATRFKFQSMLGRPTVYIYLSPSPTDRNEDQLVDQAILIARHSARQLNENASTYLGALGGEEKRQDVNSTKIKPATLSARPRTANVASTSTPSCEPTARAPSPQLLRTAPGSSSIFLVARLDCGIDIRVASACPHTPVGLENTLAHDRLQANELSRLDPIQHKPRPSPHRPHTATEVDGIPTNTPALRVAFSKPGRAGLPPKSSLRSSNIAPPRCSVPILAQAPEKAFQMLGLNAAPRPPHYLKTANQRFDEAQRQASERQSERLSRVNKSTERARFLGITTKAEANFAPLVKPPVSAPVQCPRSARLQFLLPPSPPTQVISSPERSPLLGVATLAKFPLPPRPARSCERPRTAPNAEHPMSEREFWRKDSKLVNSLTESDGERLESQLELAGRAFRGDRTPRRPRTAPSRKAQSHSRPGMMKKIESSLDGQVMETIEVELEKTGSKSKPVGNLKGILLDQGRRVDLKITFDRQLEATYASQRRTTQNRPGHEPFTSETRPEERQRKSSGRTPRASRFNSIRSNPTSDVGSVYSTQISSAQSEKDDDDPTLVKIAGLLQDRRRRADTCSVVV</sequence>
<evidence type="ECO:0000313" key="2">
    <source>
        <dbReference type="EMBL" id="KAG0148540.1"/>
    </source>
</evidence>
<feature type="region of interest" description="Disordered" evidence="1">
    <location>
        <begin position="376"/>
        <end position="403"/>
    </location>
</feature>
<feature type="region of interest" description="Disordered" evidence="1">
    <location>
        <begin position="298"/>
        <end position="326"/>
    </location>
</feature>
<gene>
    <name evidence="2" type="ORF">CROQUDRAFT_721676</name>
</gene>